<accession>A0ABY5TJ66</accession>
<evidence type="ECO:0000256" key="1">
    <source>
        <dbReference type="SAM" id="Phobius"/>
    </source>
</evidence>
<evidence type="ECO:0008006" key="5">
    <source>
        <dbReference type="Google" id="ProtNLM"/>
    </source>
</evidence>
<keyword evidence="4" id="KW-1185">Reference proteome</keyword>
<organism evidence="3 4">
    <name type="scientific">SAR92 clade bacterium H455</name>
    <dbReference type="NCBI Taxonomy" id="2974818"/>
    <lineage>
        <taxon>Bacteria</taxon>
        <taxon>Pseudomonadati</taxon>
        <taxon>Pseudomonadota</taxon>
        <taxon>Gammaproteobacteria</taxon>
        <taxon>Cellvibrionales</taxon>
        <taxon>Porticoccaceae</taxon>
        <taxon>SAR92 clade</taxon>
    </lineage>
</organism>
<keyword evidence="2" id="KW-0732">Signal</keyword>
<evidence type="ECO:0000313" key="3">
    <source>
        <dbReference type="EMBL" id="UVW33927.1"/>
    </source>
</evidence>
<feature type="signal peptide" evidence="2">
    <location>
        <begin position="1"/>
        <end position="26"/>
    </location>
</feature>
<sequence>MGINLKNIRLSLTSAALILLGTAAIAAPVEISYQGAGTSTSLKTMANGSVNAGLSAITVDGTNSLAVNTSNSTMAGTWSATANSYTDVRNGAGKYNRGRNGSEKYAKAGYLFSLLDNSESLSDTAAKFNALVNYVIWDIMGSVPELKDRREKKLVKALKKRADRNKRFDWSTTMEVYTSNDRGTTREFFAVLPPIATPIPSALFLFGSMALGLFGIVTRKQAAST</sequence>
<evidence type="ECO:0000256" key="2">
    <source>
        <dbReference type="SAM" id="SignalP"/>
    </source>
</evidence>
<name>A0ABY5TJ66_9GAMM</name>
<keyword evidence="1" id="KW-1133">Transmembrane helix</keyword>
<reference evidence="3" key="1">
    <citation type="submission" date="2022-08" db="EMBL/GenBank/DDBJ databases">
        <title>Catabolic pathway analysis in culturable SAR92 clade bacteria reveals their overlooked roles in DMSP degradation in coastal seas.</title>
        <authorList>
            <person name="He X."/>
            <person name="Zhang X."/>
            <person name="Zhang Y."/>
        </authorList>
    </citation>
    <scope>NUCLEOTIDE SEQUENCE</scope>
    <source>
        <strain evidence="3">H455</strain>
    </source>
</reference>
<protein>
    <recommendedName>
        <fullName evidence="5">VPLPA-CTERM sorting domain-containing protein</fullName>
    </recommendedName>
</protein>
<feature type="transmembrane region" description="Helical" evidence="1">
    <location>
        <begin position="199"/>
        <end position="217"/>
    </location>
</feature>
<dbReference type="Proteomes" id="UP001059934">
    <property type="component" value="Chromosome"/>
</dbReference>
<dbReference type="EMBL" id="CP103416">
    <property type="protein sequence ID" value="UVW33927.1"/>
    <property type="molecule type" value="Genomic_DNA"/>
</dbReference>
<proteinExistence type="predicted"/>
<evidence type="ECO:0000313" key="4">
    <source>
        <dbReference type="Proteomes" id="UP001059934"/>
    </source>
</evidence>
<keyword evidence="1" id="KW-0472">Membrane</keyword>
<gene>
    <name evidence="3" type="ORF">NYF23_07715</name>
</gene>
<feature type="chain" id="PRO_5046682810" description="VPLPA-CTERM sorting domain-containing protein" evidence="2">
    <location>
        <begin position="27"/>
        <end position="225"/>
    </location>
</feature>
<keyword evidence="1" id="KW-0812">Transmembrane</keyword>